<keyword evidence="3" id="KW-1185">Reference proteome</keyword>
<proteinExistence type="predicted"/>
<keyword evidence="1" id="KW-0732">Signal</keyword>
<evidence type="ECO:0000313" key="3">
    <source>
        <dbReference type="Proteomes" id="UP000613974"/>
    </source>
</evidence>
<sequence length="142" mass="14623">MRLSALSTTAALVLATLAGGAAPAAADAPAGPVLQVDLDAGQGLHHNIGTVIYERVDGAANAVRIISVSITSGERDCAWVSWNDPHNVNGWTNLTSEPSCNGTGLGENPDIIIKAPVGHPLKVRLAADHPGSDVVHKDIQKL</sequence>
<organism evidence="2 3">
    <name type="scientific">Streptomyces nojiriensis</name>
    <dbReference type="NCBI Taxonomy" id="66374"/>
    <lineage>
        <taxon>Bacteria</taxon>
        <taxon>Bacillati</taxon>
        <taxon>Actinomycetota</taxon>
        <taxon>Actinomycetes</taxon>
        <taxon>Kitasatosporales</taxon>
        <taxon>Streptomycetaceae</taxon>
        <taxon>Streptomyces</taxon>
    </lineage>
</organism>
<dbReference type="Proteomes" id="UP000613974">
    <property type="component" value="Unassembled WGS sequence"/>
</dbReference>
<accession>A0ABQ3SU84</accession>
<evidence type="ECO:0000256" key="1">
    <source>
        <dbReference type="SAM" id="SignalP"/>
    </source>
</evidence>
<dbReference type="EMBL" id="BNEC01000005">
    <property type="protein sequence ID" value="GHI71671.1"/>
    <property type="molecule type" value="Genomic_DNA"/>
</dbReference>
<evidence type="ECO:0008006" key="4">
    <source>
        <dbReference type="Google" id="ProtNLM"/>
    </source>
</evidence>
<comment type="caution">
    <text evidence="2">The sequence shown here is derived from an EMBL/GenBank/DDBJ whole genome shotgun (WGS) entry which is preliminary data.</text>
</comment>
<protein>
    <recommendedName>
        <fullName evidence="4">Secreted protein</fullName>
    </recommendedName>
</protein>
<dbReference type="GeneID" id="95589908"/>
<dbReference type="RefSeq" id="WP_189747831.1">
    <property type="nucleotide sequence ID" value="NZ_BMRL01000030.1"/>
</dbReference>
<gene>
    <name evidence="2" type="ORF">Snoj_55890</name>
</gene>
<reference evidence="3" key="1">
    <citation type="submission" date="2023-07" db="EMBL/GenBank/DDBJ databases">
        <title>Whole genome shotgun sequence of Streptomyces nojiriensis NBRC 13794.</title>
        <authorList>
            <person name="Komaki H."/>
            <person name="Tamura T."/>
        </authorList>
    </citation>
    <scope>NUCLEOTIDE SEQUENCE [LARGE SCALE GENOMIC DNA]</scope>
    <source>
        <strain evidence="3">NBRC 13794</strain>
    </source>
</reference>
<feature type="chain" id="PRO_5046770507" description="Secreted protein" evidence="1">
    <location>
        <begin position="27"/>
        <end position="142"/>
    </location>
</feature>
<name>A0ABQ3SU84_9ACTN</name>
<feature type="signal peptide" evidence="1">
    <location>
        <begin position="1"/>
        <end position="26"/>
    </location>
</feature>
<evidence type="ECO:0000313" key="2">
    <source>
        <dbReference type="EMBL" id="GHI71671.1"/>
    </source>
</evidence>